<dbReference type="GO" id="GO:0016020">
    <property type="term" value="C:membrane"/>
    <property type="evidence" value="ECO:0007669"/>
    <property type="project" value="UniProtKB-SubCell"/>
</dbReference>
<dbReference type="EMBL" id="RBIJ01000001">
    <property type="protein sequence ID" value="RKQ88460.1"/>
    <property type="molecule type" value="Genomic_DNA"/>
</dbReference>
<dbReference type="PANTHER" id="PTHR43731">
    <property type="entry name" value="RHOMBOID PROTEASE"/>
    <property type="match status" value="1"/>
</dbReference>
<evidence type="ECO:0000256" key="7">
    <source>
        <dbReference type="SAM" id="Phobius"/>
    </source>
</evidence>
<keyword evidence="10" id="KW-1185">Reference proteome</keyword>
<evidence type="ECO:0000256" key="3">
    <source>
        <dbReference type="ARBA" id="ARBA00022692"/>
    </source>
</evidence>
<dbReference type="InterPro" id="IPR035952">
    <property type="entry name" value="Rhomboid-like_sf"/>
</dbReference>
<feature type="transmembrane region" description="Helical" evidence="7">
    <location>
        <begin position="372"/>
        <end position="391"/>
    </location>
</feature>
<dbReference type="SUPFAM" id="SSF144091">
    <property type="entry name" value="Rhomboid-like"/>
    <property type="match status" value="1"/>
</dbReference>
<dbReference type="Proteomes" id="UP000267019">
    <property type="component" value="Unassembled WGS sequence"/>
</dbReference>
<dbReference type="AlphaFoldDB" id="A0A660LA70"/>
<protein>
    <submittedName>
        <fullName evidence="9">Membrane associated rhomboid family serine protease</fullName>
    </submittedName>
</protein>
<dbReference type="GO" id="GO:0004252">
    <property type="term" value="F:serine-type endopeptidase activity"/>
    <property type="evidence" value="ECO:0007669"/>
    <property type="project" value="InterPro"/>
</dbReference>
<gene>
    <name evidence="9" type="ORF">C7438_0093</name>
</gene>
<dbReference type="RefSeq" id="WP_121443399.1">
    <property type="nucleotide sequence ID" value="NZ_RBIJ01000001.1"/>
</dbReference>
<evidence type="ECO:0000256" key="2">
    <source>
        <dbReference type="ARBA" id="ARBA00009045"/>
    </source>
</evidence>
<keyword evidence="4" id="KW-0378">Hydrolase</keyword>
<dbReference type="PANTHER" id="PTHR43731:SF14">
    <property type="entry name" value="PRESENILIN-ASSOCIATED RHOMBOID-LIKE PROTEIN, MITOCHONDRIAL"/>
    <property type="match status" value="1"/>
</dbReference>
<evidence type="ECO:0000256" key="6">
    <source>
        <dbReference type="ARBA" id="ARBA00023136"/>
    </source>
</evidence>
<keyword evidence="5 7" id="KW-1133">Transmembrane helix</keyword>
<proteinExistence type="inferred from homology"/>
<feature type="transmembrane region" description="Helical" evidence="7">
    <location>
        <begin position="318"/>
        <end position="337"/>
    </location>
</feature>
<evidence type="ECO:0000259" key="8">
    <source>
        <dbReference type="Pfam" id="PF01694"/>
    </source>
</evidence>
<sequence>MRAESWGEAAFWAFVEAYIRRRGFRIVAWRDAYDVRGVRPSVHLVEKLGERVTYVRLFCASPDAFPLSEVVRATLRMGDMLRRRFRAPSLEAVLLFVACSAREEDARSDLGPFSDGDAVSTALAEVHGATNFLLGVLFPADGEFALSVAEVPQAAEEAGEVRLSPCPFGTSEKKELAHEADRVGSPVSDADARGFSATSEGGAPLSQGLAKRECAFWQEVLAGGLRPYLPRYARWWSGFFSSSPLAGGLRRKGDGVSPSPERGLEVRPPMFGTYLLLGTSAATYLLLSWPELANRLQEIWLRHAGIFGLVLEGLGSPFVFGGFPSLVLAALALYVLAPPAESAFGTSRLLTLYVGGGLLGVRWAEALSGAEAWGGTAALYALVGGLLSFLLRRRRLLGREFLVDAGVLLGIALLLLFAFASVHPVLAFGGLLGGTLLGVALTPELGSSPVRTSFWALVVYGLFLAWGMLSA</sequence>
<accession>A0A660LA70</accession>
<feature type="transmembrane region" description="Helical" evidence="7">
    <location>
        <begin position="349"/>
        <end position="366"/>
    </location>
</feature>
<evidence type="ECO:0000256" key="4">
    <source>
        <dbReference type="ARBA" id="ARBA00022801"/>
    </source>
</evidence>
<evidence type="ECO:0000313" key="9">
    <source>
        <dbReference type="EMBL" id="RKQ88460.1"/>
    </source>
</evidence>
<organism evidence="9 10">
    <name type="scientific">Brockia lithotrophica</name>
    <dbReference type="NCBI Taxonomy" id="933949"/>
    <lineage>
        <taxon>Bacteria</taxon>
        <taxon>Bacillati</taxon>
        <taxon>Bacillota</taxon>
        <taxon>Bacilli</taxon>
        <taxon>Bacillales</taxon>
        <taxon>Bacillales Family X. Incertae Sedis</taxon>
        <taxon>Brockia</taxon>
    </lineage>
</organism>
<feature type="transmembrane region" description="Helical" evidence="7">
    <location>
        <begin position="452"/>
        <end position="469"/>
    </location>
</feature>
<evidence type="ECO:0000256" key="5">
    <source>
        <dbReference type="ARBA" id="ARBA00022989"/>
    </source>
</evidence>
<dbReference type="GO" id="GO:0006508">
    <property type="term" value="P:proteolysis"/>
    <property type="evidence" value="ECO:0007669"/>
    <property type="project" value="UniProtKB-KW"/>
</dbReference>
<keyword evidence="6 7" id="KW-0472">Membrane</keyword>
<name>A0A660LA70_9BACL</name>
<dbReference type="InterPro" id="IPR050925">
    <property type="entry name" value="Rhomboid_protease_S54"/>
</dbReference>
<evidence type="ECO:0000256" key="1">
    <source>
        <dbReference type="ARBA" id="ARBA00004141"/>
    </source>
</evidence>
<comment type="caution">
    <text evidence="9">The sequence shown here is derived from an EMBL/GenBank/DDBJ whole genome shotgun (WGS) entry which is preliminary data.</text>
</comment>
<reference evidence="9 10" key="1">
    <citation type="submission" date="2018-10" db="EMBL/GenBank/DDBJ databases">
        <title>Genomic Encyclopedia of Type Strains, Phase IV (KMG-IV): sequencing the most valuable type-strain genomes for metagenomic binning, comparative biology and taxonomic classification.</title>
        <authorList>
            <person name="Goeker M."/>
        </authorList>
    </citation>
    <scope>NUCLEOTIDE SEQUENCE [LARGE SCALE GENOMIC DNA]</scope>
    <source>
        <strain evidence="9 10">DSM 22653</strain>
    </source>
</reference>
<comment type="subcellular location">
    <subcellularLocation>
        <location evidence="1">Membrane</location>
        <topology evidence="1">Multi-pass membrane protein</topology>
    </subcellularLocation>
</comment>
<keyword evidence="3 7" id="KW-0812">Transmembrane</keyword>
<feature type="transmembrane region" description="Helical" evidence="7">
    <location>
        <begin position="403"/>
        <end position="432"/>
    </location>
</feature>
<feature type="domain" description="Peptidase S54 rhomboid" evidence="8">
    <location>
        <begin position="315"/>
        <end position="442"/>
    </location>
</feature>
<dbReference type="Pfam" id="PF01694">
    <property type="entry name" value="Rhomboid"/>
    <property type="match status" value="1"/>
</dbReference>
<dbReference type="Gene3D" id="1.20.1540.10">
    <property type="entry name" value="Rhomboid-like"/>
    <property type="match status" value="1"/>
</dbReference>
<comment type="similarity">
    <text evidence="2">Belongs to the peptidase S54 family.</text>
</comment>
<evidence type="ECO:0000313" key="10">
    <source>
        <dbReference type="Proteomes" id="UP000267019"/>
    </source>
</evidence>
<keyword evidence="9" id="KW-0645">Protease</keyword>
<dbReference type="InterPro" id="IPR022764">
    <property type="entry name" value="Peptidase_S54_rhomboid_dom"/>
</dbReference>